<keyword evidence="1" id="KW-1133">Transmembrane helix</keyword>
<name>A0A9W7ES60_9STRA</name>
<feature type="transmembrane region" description="Helical" evidence="1">
    <location>
        <begin position="288"/>
        <end position="308"/>
    </location>
</feature>
<protein>
    <submittedName>
        <fullName evidence="2">Uncharacterized protein</fullName>
    </submittedName>
</protein>
<dbReference type="OrthoDB" id="189927at2759"/>
<accession>A0A9W7ES60</accession>
<organism evidence="2 3">
    <name type="scientific">Triparma strigata</name>
    <dbReference type="NCBI Taxonomy" id="1606541"/>
    <lineage>
        <taxon>Eukaryota</taxon>
        <taxon>Sar</taxon>
        <taxon>Stramenopiles</taxon>
        <taxon>Ochrophyta</taxon>
        <taxon>Bolidophyceae</taxon>
        <taxon>Parmales</taxon>
        <taxon>Triparmaceae</taxon>
        <taxon>Triparma</taxon>
    </lineage>
</organism>
<feature type="transmembrane region" description="Helical" evidence="1">
    <location>
        <begin position="243"/>
        <end position="267"/>
    </location>
</feature>
<feature type="transmembrane region" description="Helical" evidence="1">
    <location>
        <begin position="95"/>
        <end position="124"/>
    </location>
</feature>
<sequence>MEGKFHTDGSFYSGVNNTCSPDPEYDFDILVGLCRDESLPAADMMHCYRLEYSPETGLLEPDKNGTQYRCGCNKLFPLDGFDCLQPLENVGGITYFANVLFLIQLIISMLLFWKAISGFIVIVLDGKAKKKKFDTVAATSLLLTFASVFTIIMVTSFCLRSSGLINNAGFDSFLFSFPFTVMFVCQCFNGFALAWLDVAIKSDKMEGGKSIPKYMVIKKFLKGFVVFLFIACGHLFLSDMTAFITILANLMGLIMSIALRIGGGRIYTMLKKSDDKKSSIVATAMKRTYSIMIWSQPLLLFAGIWYTMTYLSVQNNGIKLGWALAISVGLMTVCLHLSIWAMTDFVERVRVNAVKKVGADGVTMGTKSTTVSSAPSSMSSP</sequence>
<gene>
    <name evidence="2" type="ORF">TrST_g12259</name>
</gene>
<dbReference type="Proteomes" id="UP001165085">
    <property type="component" value="Unassembled WGS sequence"/>
</dbReference>
<feature type="transmembrane region" description="Helical" evidence="1">
    <location>
        <begin position="177"/>
        <end position="200"/>
    </location>
</feature>
<dbReference type="AlphaFoldDB" id="A0A9W7ES60"/>
<feature type="transmembrane region" description="Helical" evidence="1">
    <location>
        <begin position="220"/>
        <end position="237"/>
    </location>
</feature>
<proteinExistence type="predicted"/>
<comment type="caution">
    <text evidence="2">The sequence shown here is derived from an EMBL/GenBank/DDBJ whole genome shotgun (WGS) entry which is preliminary data.</text>
</comment>
<dbReference type="EMBL" id="BRXY01000336">
    <property type="protein sequence ID" value="GMH87950.1"/>
    <property type="molecule type" value="Genomic_DNA"/>
</dbReference>
<feature type="transmembrane region" description="Helical" evidence="1">
    <location>
        <begin position="136"/>
        <end position="157"/>
    </location>
</feature>
<evidence type="ECO:0000313" key="3">
    <source>
        <dbReference type="Proteomes" id="UP001165085"/>
    </source>
</evidence>
<keyword evidence="3" id="KW-1185">Reference proteome</keyword>
<keyword evidence="1" id="KW-0472">Membrane</keyword>
<feature type="transmembrane region" description="Helical" evidence="1">
    <location>
        <begin position="320"/>
        <end position="342"/>
    </location>
</feature>
<evidence type="ECO:0000313" key="2">
    <source>
        <dbReference type="EMBL" id="GMH87950.1"/>
    </source>
</evidence>
<evidence type="ECO:0000256" key="1">
    <source>
        <dbReference type="SAM" id="Phobius"/>
    </source>
</evidence>
<reference evidence="3" key="1">
    <citation type="journal article" date="2023" name="Commun. Biol.">
        <title>Genome analysis of Parmales, the sister group of diatoms, reveals the evolutionary specialization of diatoms from phago-mixotrophs to photoautotrophs.</title>
        <authorList>
            <person name="Ban H."/>
            <person name="Sato S."/>
            <person name="Yoshikawa S."/>
            <person name="Yamada K."/>
            <person name="Nakamura Y."/>
            <person name="Ichinomiya M."/>
            <person name="Sato N."/>
            <person name="Blanc-Mathieu R."/>
            <person name="Endo H."/>
            <person name="Kuwata A."/>
            <person name="Ogata H."/>
        </authorList>
    </citation>
    <scope>NUCLEOTIDE SEQUENCE [LARGE SCALE GENOMIC DNA]</scope>
    <source>
        <strain evidence="3">NIES 3701</strain>
    </source>
</reference>
<keyword evidence="1" id="KW-0812">Transmembrane</keyword>